<keyword evidence="3" id="KW-1185">Reference proteome</keyword>
<gene>
    <name evidence="2" type="ORF">V1264_015385</name>
</gene>
<dbReference type="Proteomes" id="UP001374579">
    <property type="component" value="Unassembled WGS sequence"/>
</dbReference>
<dbReference type="AlphaFoldDB" id="A0AAN9BL41"/>
<name>A0AAN9BL41_9CAEN</name>
<keyword evidence="1" id="KW-0732">Signal</keyword>
<feature type="chain" id="PRO_5043017027" evidence="1">
    <location>
        <begin position="19"/>
        <end position="337"/>
    </location>
</feature>
<evidence type="ECO:0000313" key="3">
    <source>
        <dbReference type="Proteomes" id="UP001374579"/>
    </source>
</evidence>
<proteinExistence type="predicted"/>
<dbReference type="EMBL" id="JBAMIC010000004">
    <property type="protein sequence ID" value="KAK7107457.1"/>
    <property type="molecule type" value="Genomic_DNA"/>
</dbReference>
<evidence type="ECO:0000256" key="1">
    <source>
        <dbReference type="SAM" id="SignalP"/>
    </source>
</evidence>
<protein>
    <submittedName>
        <fullName evidence="2">Uncharacterized protein</fullName>
    </submittedName>
</protein>
<evidence type="ECO:0000313" key="2">
    <source>
        <dbReference type="EMBL" id="KAK7107457.1"/>
    </source>
</evidence>
<feature type="signal peptide" evidence="1">
    <location>
        <begin position="1"/>
        <end position="18"/>
    </location>
</feature>
<sequence>MKFAAAILIAVFVTVAEGANKCAIQDGHDLEQFSKRTLKMMVPCKYNAVLQQCGPYKVTVTPGQRWLYPTYIIDSVWIAVENTETGHTWEGRSSNKLAALYIVKGEEGGRSPISKKEGDYNTEDLFTITSTTKDVTIAEKKGVFSITVGPFDFNGNKNRDSRMEFVCNAEDELEEYPKQFCGSKEGKEIKVRTEKLFINKKRIDLTIMHDVFTDTSVVQTNPLCKESVRILTQDCANETERAEAIKTCHHILDSNGHTECVVKFACDPMDVFKNCLQYACSGYTDEDACERVGQAIDMCREFPELTPKVKEANCYKDLLTAEDNPYYVSKKSKKNKN</sequence>
<accession>A0AAN9BL41</accession>
<comment type="caution">
    <text evidence="2">The sequence shown here is derived from an EMBL/GenBank/DDBJ whole genome shotgun (WGS) entry which is preliminary data.</text>
</comment>
<organism evidence="2 3">
    <name type="scientific">Littorina saxatilis</name>
    <dbReference type="NCBI Taxonomy" id="31220"/>
    <lineage>
        <taxon>Eukaryota</taxon>
        <taxon>Metazoa</taxon>
        <taxon>Spiralia</taxon>
        <taxon>Lophotrochozoa</taxon>
        <taxon>Mollusca</taxon>
        <taxon>Gastropoda</taxon>
        <taxon>Caenogastropoda</taxon>
        <taxon>Littorinimorpha</taxon>
        <taxon>Littorinoidea</taxon>
        <taxon>Littorinidae</taxon>
        <taxon>Littorina</taxon>
    </lineage>
</organism>
<reference evidence="2 3" key="1">
    <citation type="submission" date="2024-02" db="EMBL/GenBank/DDBJ databases">
        <title>Chromosome-scale genome assembly of the rough periwinkle Littorina saxatilis.</title>
        <authorList>
            <person name="De Jode A."/>
            <person name="Faria R."/>
            <person name="Formenti G."/>
            <person name="Sims Y."/>
            <person name="Smith T.P."/>
            <person name="Tracey A."/>
            <person name="Wood J.M.D."/>
            <person name="Zagrodzka Z.B."/>
            <person name="Johannesson K."/>
            <person name="Butlin R.K."/>
            <person name="Leder E.H."/>
        </authorList>
    </citation>
    <scope>NUCLEOTIDE SEQUENCE [LARGE SCALE GENOMIC DNA]</scope>
    <source>
        <strain evidence="2">Snail1</strain>
        <tissue evidence="2">Muscle</tissue>
    </source>
</reference>